<feature type="site" description="Transition state stabilizer" evidence="7">
    <location>
        <position position="37"/>
    </location>
</feature>
<reference evidence="8 9" key="1">
    <citation type="journal article" date="2010" name="ISME J.">
        <title>Fine-scale evolution: genomic, phenotypic and ecological differentiation in two coexisting Salinibacter ruber strains.</title>
        <authorList>
            <person name="Pena A."/>
            <person name="Teeling H."/>
            <person name="Huerta-Cepas J."/>
            <person name="Santos F."/>
            <person name="Yarza P."/>
            <person name="Brito-Echeverria J."/>
            <person name="Lucio M."/>
            <person name="Schmitt-Kopplin P."/>
            <person name="Meseguer I."/>
            <person name="Schenowitz C."/>
            <person name="Dossat C."/>
            <person name="Barbe V."/>
            <person name="Dopazo J."/>
            <person name="Rossello-Mora R."/>
            <person name="Schuler M."/>
            <person name="Glockner F.O."/>
            <person name="Amann R."/>
            <person name="Gabaldon T."/>
            <person name="Anton J."/>
        </authorList>
    </citation>
    <scope>NUCLEOTIDE SEQUENCE [LARGE SCALE GENOMIC DNA]</scope>
    <source>
        <strain evidence="8 9">M8</strain>
    </source>
</reference>
<evidence type="ECO:0000256" key="4">
    <source>
        <dbReference type="ARBA" id="ARBA00022679"/>
    </source>
</evidence>
<dbReference type="EMBL" id="FP565814">
    <property type="protein sequence ID" value="CBH24774.1"/>
    <property type="molecule type" value="Genomic_DNA"/>
</dbReference>
<keyword evidence="4 7" id="KW-0808">Transferase</keyword>
<dbReference type="PANTHER" id="PTHR32125:SF4">
    <property type="entry name" value="2-C-METHYL-D-ERYTHRITOL 4-PHOSPHATE CYTIDYLYLTRANSFERASE, CHLOROPLASTIC"/>
    <property type="match status" value="1"/>
</dbReference>
<dbReference type="EC" id="2.7.7.60" evidence="7"/>
<comment type="pathway">
    <text evidence="2 7">Isoprenoid biosynthesis; isopentenyl diphosphate biosynthesis via DXP pathway; isopentenyl diphosphate from 1-deoxy-D-xylulose 5-phosphate: step 2/6.</text>
</comment>
<dbReference type="FunFam" id="3.90.550.10:FF:000003">
    <property type="entry name" value="2-C-methyl-D-erythritol 4-phosphate cytidylyltransferase"/>
    <property type="match status" value="1"/>
</dbReference>
<comment type="function">
    <text evidence="7">Catalyzes the formation of 4-diphosphocytidyl-2-C-methyl-D-erythritol from CTP and 2-C-methyl-D-erythritol 4-phosphate (MEP).</text>
</comment>
<dbReference type="Pfam" id="PF01128">
    <property type="entry name" value="IspD"/>
    <property type="match status" value="1"/>
</dbReference>
<dbReference type="Proteomes" id="UP000000933">
    <property type="component" value="Chromosome"/>
</dbReference>
<proteinExistence type="inferred from homology"/>
<evidence type="ECO:0000256" key="3">
    <source>
        <dbReference type="ARBA" id="ARBA00009789"/>
    </source>
</evidence>
<dbReference type="PATRIC" id="fig|761659.10.peg.2016"/>
<dbReference type="AlphaFoldDB" id="D5H9R9"/>
<protein>
    <recommendedName>
        <fullName evidence="7">2-C-methyl-D-erythritol 4-phosphate cytidylyltransferase</fullName>
        <ecNumber evidence="7">2.7.7.60</ecNumber>
    </recommendedName>
    <alternativeName>
        <fullName evidence="7">4-diphosphocytidyl-2C-methyl-D-erythritol synthase</fullName>
    </alternativeName>
    <alternativeName>
        <fullName evidence="7">MEP cytidylyltransferase</fullName>
        <shortName evidence="7">MCT</shortName>
    </alternativeName>
</protein>
<accession>D5H9R9</accession>
<comment type="similarity">
    <text evidence="3 7">Belongs to the IspD/TarI cytidylyltransferase family. IspD subfamily.</text>
</comment>
<dbReference type="UniPathway" id="UPA00056">
    <property type="reaction ID" value="UER00093"/>
</dbReference>
<dbReference type="InterPro" id="IPR029044">
    <property type="entry name" value="Nucleotide-diphossugar_trans"/>
</dbReference>
<dbReference type="InterPro" id="IPR018294">
    <property type="entry name" value="ISPD_synthase_CS"/>
</dbReference>
<feature type="site" description="Positions MEP for the nucleophilic attack" evidence="7">
    <location>
        <position position="230"/>
    </location>
</feature>
<dbReference type="InterPro" id="IPR050088">
    <property type="entry name" value="IspD/TarI_cytidylyltransf_bact"/>
</dbReference>
<dbReference type="HOGENOM" id="CLU_061281_2_2_10"/>
<keyword evidence="6 7" id="KW-0414">Isoprene biosynthesis</keyword>
<name>D5H9R9_SALRM</name>
<evidence type="ECO:0000313" key="9">
    <source>
        <dbReference type="Proteomes" id="UP000000933"/>
    </source>
</evidence>
<reference evidence="9" key="2">
    <citation type="submission" date="2010-04" db="EMBL/GenBank/DDBJ databases">
        <title>Genome sequence of Salinibacter ruber M8.</title>
        <authorList>
            <consortium name="Genoscope"/>
        </authorList>
    </citation>
    <scope>NUCLEOTIDE SEQUENCE [LARGE SCALE GENOMIC DNA]</scope>
    <source>
        <strain evidence="9">M8</strain>
    </source>
</reference>
<dbReference type="HAMAP" id="MF_00108">
    <property type="entry name" value="IspD"/>
    <property type="match status" value="1"/>
</dbReference>
<dbReference type="PANTHER" id="PTHR32125">
    <property type="entry name" value="2-C-METHYL-D-ERYTHRITOL 4-PHOSPHATE CYTIDYLYLTRANSFERASE, CHLOROPLASTIC"/>
    <property type="match status" value="1"/>
</dbReference>
<evidence type="ECO:0000256" key="1">
    <source>
        <dbReference type="ARBA" id="ARBA00001282"/>
    </source>
</evidence>
<comment type="catalytic activity">
    <reaction evidence="1 7">
        <text>2-C-methyl-D-erythritol 4-phosphate + CTP + H(+) = 4-CDP-2-C-methyl-D-erythritol + diphosphate</text>
        <dbReference type="Rhea" id="RHEA:13429"/>
        <dbReference type="ChEBI" id="CHEBI:15378"/>
        <dbReference type="ChEBI" id="CHEBI:33019"/>
        <dbReference type="ChEBI" id="CHEBI:37563"/>
        <dbReference type="ChEBI" id="CHEBI:57823"/>
        <dbReference type="ChEBI" id="CHEBI:58262"/>
        <dbReference type="EC" id="2.7.7.60"/>
    </reaction>
</comment>
<dbReference type="SUPFAM" id="SSF53448">
    <property type="entry name" value="Nucleotide-diphospho-sugar transferases"/>
    <property type="match status" value="1"/>
</dbReference>
<gene>
    <name evidence="7 8" type="primary">ispD</name>
    <name evidence="8" type="ordered locus">SRM_01853</name>
</gene>
<evidence type="ECO:0000256" key="5">
    <source>
        <dbReference type="ARBA" id="ARBA00022695"/>
    </source>
</evidence>
<dbReference type="PROSITE" id="PS01295">
    <property type="entry name" value="ISPD"/>
    <property type="match status" value="1"/>
</dbReference>
<keyword evidence="5 7" id="KW-0548">Nucleotidyltransferase</keyword>
<feature type="site" description="Positions MEP for the nucleophilic attack" evidence="7">
    <location>
        <position position="174"/>
    </location>
</feature>
<evidence type="ECO:0000313" key="8">
    <source>
        <dbReference type="EMBL" id="CBH24774.1"/>
    </source>
</evidence>
<organism evidence="8 9">
    <name type="scientific">Salinibacter ruber (strain M8)</name>
    <dbReference type="NCBI Taxonomy" id="761659"/>
    <lineage>
        <taxon>Bacteria</taxon>
        <taxon>Pseudomonadati</taxon>
        <taxon>Rhodothermota</taxon>
        <taxon>Rhodothermia</taxon>
        <taxon>Rhodothermales</taxon>
        <taxon>Salinibacteraceae</taxon>
        <taxon>Salinibacter</taxon>
    </lineage>
</organism>
<evidence type="ECO:0000256" key="7">
    <source>
        <dbReference type="HAMAP-Rule" id="MF_00108"/>
    </source>
</evidence>
<dbReference type="KEGG" id="srm:SRM_01853"/>
<evidence type="ECO:0000256" key="6">
    <source>
        <dbReference type="ARBA" id="ARBA00023229"/>
    </source>
</evidence>
<dbReference type="InterPro" id="IPR001228">
    <property type="entry name" value="IspD"/>
</dbReference>
<dbReference type="GO" id="GO:0050518">
    <property type="term" value="F:2-C-methyl-D-erythritol 4-phosphate cytidylyltransferase activity"/>
    <property type="evidence" value="ECO:0007669"/>
    <property type="project" value="UniProtKB-UniRule"/>
</dbReference>
<dbReference type="CDD" id="cd02516">
    <property type="entry name" value="CDP-ME_synthetase"/>
    <property type="match status" value="1"/>
</dbReference>
<dbReference type="InterPro" id="IPR034683">
    <property type="entry name" value="IspD/TarI"/>
</dbReference>
<dbReference type="Gene3D" id="3.90.550.10">
    <property type="entry name" value="Spore Coat Polysaccharide Biosynthesis Protein SpsA, Chain A"/>
    <property type="match status" value="1"/>
</dbReference>
<dbReference type="GO" id="GO:0019288">
    <property type="term" value="P:isopentenyl diphosphate biosynthetic process, methylerythritol 4-phosphate pathway"/>
    <property type="evidence" value="ECO:0007669"/>
    <property type="project" value="UniProtKB-UniRule"/>
</dbReference>
<sequence length="262" mass="28390">MPTARCTRPRIRMDDADARARSDEVAVLIPAAGRGRRLGGRPKQFRALGEHPVLVQVLLSFERHPAVGHAVVAAPEFRVPDVTDRLQAEGLSVLTAVVGGGADRQSSVQHALRAVPDPVNTVLVHDAARPFVAAAQVQAVVQAVRTGGAASLVVPVADTLRRGDADRLGETVSRDGLYRMQTPQGFRREWLEHAHRRASAEDLAATDDVALVQQLDHDVVPVPGSRRNFKITTPDDWALAQALWPTWRDAPERFDLSSSASS</sequence>
<dbReference type="NCBIfam" id="TIGR00453">
    <property type="entry name" value="ispD"/>
    <property type="match status" value="1"/>
</dbReference>
<evidence type="ECO:0000256" key="2">
    <source>
        <dbReference type="ARBA" id="ARBA00004787"/>
    </source>
</evidence>
<feature type="site" description="Transition state stabilizer" evidence="7">
    <location>
        <position position="43"/>
    </location>
</feature>